<evidence type="ECO:0000313" key="3">
    <source>
        <dbReference type="EnsemblMetazoa" id="XP_019760684.1"/>
    </source>
</evidence>
<dbReference type="GeneID" id="109538080"/>
<dbReference type="Proteomes" id="UP000019118">
    <property type="component" value="Unassembled WGS sequence"/>
</dbReference>
<dbReference type="InterPro" id="IPR016024">
    <property type="entry name" value="ARM-type_fold"/>
</dbReference>
<evidence type="ECO:0000256" key="2">
    <source>
        <dbReference type="PROSITE-ProRule" id="PRU00103"/>
    </source>
</evidence>
<keyword evidence="4" id="KW-1185">Reference proteome</keyword>
<reference evidence="4" key="1">
    <citation type="journal article" date="2013" name="Genome Biol.">
        <title>Draft genome of the mountain pine beetle, Dendroctonus ponderosae Hopkins, a major forest pest.</title>
        <authorList>
            <person name="Keeling C.I."/>
            <person name="Yuen M.M."/>
            <person name="Liao N.Y."/>
            <person name="Docking T.R."/>
            <person name="Chan S.K."/>
            <person name="Taylor G.A."/>
            <person name="Palmquist D.L."/>
            <person name="Jackman S.D."/>
            <person name="Nguyen A."/>
            <person name="Li M."/>
            <person name="Henderson H."/>
            <person name="Janes J.K."/>
            <person name="Zhao Y."/>
            <person name="Pandoh P."/>
            <person name="Moore R."/>
            <person name="Sperling F.A."/>
            <person name="Huber D.P."/>
            <person name="Birol I."/>
            <person name="Jones S.J."/>
            <person name="Bohlmann J."/>
        </authorList>
    </citation>
    <scope>NUCLEOTIDE SEQUENCE</scope>
</reference>
<feature type="repeat" description="HEAT" evidence="2">
    <location>
        <begin position="249"/>
        <end position="287"/>
    </location>
</feature>
<dbReference type="GO" id="GO:0005737">
    <property type="term" value="C:cytoplasm"/>
    <property type="evidence" value="ECO:0007669"/>
    <property type="project" value="TreeGrafter"/>
</dbReference>
<proteinExistence type="predicted"/>
<dbReference type="PROSITE" id="PS50077">
    <property type="entry name" value="HEAT_REPEAT"/>
    <property type="match status" value="1"/>
</dbReference>
<dbReference type="PANTHER" id="PTHR10648:SF1">
    <property type="entry name" value="SERINE_THREONINE-PROTEIN PHOSPHATASE 4 REGULATORY SUBUNIT 1"/>
    <property type="match status" value="1"/>
</dbReference>
<dbReference type="SUPFAM" id="SSF48371">
    <property type="entry name" value="ARM repeat"/>
    <property type="match status" value="1"/>
</dbReference>
<keyword evidence="1" id="KW-0677">Repeat</keyword>
<dbReference type="PANTHER" id="PTHR10648">
    <property type="entry name" value="SERINE/THREONINE-PROTEIN PHOSPHATASE PP2A 65 KDA REGULATORY SUBUNIT"/>
    <property type="match status" value="1"/>
</dbReference>
<dbReference type="InterPro" id="IPR021133">
    <property type="entry name" value="HEAT_type_2"/>
</dbReference>
<organism evidence="3 4">
    <name type="scientific">Dendroctonus ponderosae</name>
    <name type="common">Mountain pine beetle</name>
    <dbReference type="NCBI Taxonomy" id="77166"/>
    <lineage>
        <taxon>Eukaryota</taxon>
        <taxon>Metazoa</taxon>
        <taxon>Ecdysozoa</taxon>
        <taxon>Arthropoda</taxon>
        <taxon>Hexapoda</taxon>
        <taxon>Insecta</taxon>
        <taxon>Pterygota</taxon>
        <taxon>Neoptera</taxon>
        <taxon>Endopterygota</taxon>
        <taxon>Coleoptera</taxon>
        <taxon>Polyphaga</taxon>
        <taxon>Cucujiformia</taxon>
        <taxon>Curculionidae</taxon>
        <taxon>Scolytinae</taxon>
        <taxon>Dendroctonus</taxon>
    </lineage>
</organism>
<protein>
    <recommendedName>
        <fullName evidence="5">WW-binding domain-containing protein</fullName>
    </recommendedName>
</protein>
<dbReference type="AlphaFoldDB" id="A0AAR5PI12"/>
<dbReference type="InterPro" id="IPR011989">
    <property type="entry name" value="ARM-like"/>
</dbReference>
<dbReference type="Gene3D" id="1.25.10.10">
    <property type="entry name" value="Leucine-rich Repeat Variant"/>
    <property type="match status" value="2"/>
</dbReference>
<accession>A0AAR5PI12</accession>
<evidence type="ECO:0000313" key="4">
    <source>
        <dbReference type="Proteomes" id="UP000019118"/>
    </source>
</evidence>
<dbReference type="InterPro" id="IPR051023">
    <property type="entry name" value="PP2A_Regulatory_Subunit_A"/>
</dbReference>
<dbReference type="EnsemblMetazoa" id="XM_019905125.1">
    <property type="protein sequence ID" value="XP_019760684.1"/>
    <property type="gene ID" value="LOC109538080"/>
</dbReference>
<evidence type="ECO:0008006" key="5">
    <source>
        <dbReference type="Google" id="ProtNLM"/>
    </source>
</evidence>
<evidence type="ECO:0000256" key="1">
    <source>
        <dbReference type="ARBA" id="ARBA00022737"/>
    </source>
</evidence>
<dbReference type="GO" id="GO:0019888">
    <property type="term" value="F:protein phosphatase regulator activity"/>
    <property type="evidence" value="ECO:0007669"/>
    <property type="project" value="TreeGrafter"/>
</dbReference>
<dbReference type="KEGG" id="dpa:109538080"/>
<name>A0AAR5PI12_DENPD</name>
<sequence length="874" mass="97139">MAGADISLTYDDCPDDLTDKAFEQGDCSRSSFAEEADDDNFFNPLERIQQCLNSTDSIIRQCLASLLQNIFKKTPSAILTKELPEIMRILTKVTDDDFLQENFLEKIPSIAAEALANSDRVEALKDVIGDYLLPVVVRNLGWSETGINLAAKAVLVEMMEKGYVTQFQAEVKVCPAILALQNQLDVNTSAITLMSKFIRLLGKDIAERILMKRFIELCSSHLFYVRKLAAWQFGHYCAIVGSKVYEESLLPCYLALCEDDMWTVRKACAEVITFVSCVCPSELRKSLLAPAFGKLLRDKSKWVRISACQTLGGFIATFADPPSTKIAYDISGDLVLMNLEGDYFIQPPCKDGFSNVVTMEEAFMASSTEDGYLHYYDDLEKGACNEVTDLDSSELGGRPKSCAYNSGAFVEALVAFNDLKLDGYTTEAGCSKENGNANSKIETETKNELDGDLLAYNQHNYWYISPPELDLNELELTTDGGDQGDLNESSEDVVICHAQKLPTKIELGSDEIELLDDRPNSVQPCSDNKGDNLDNIVSDNGNVSSSTTNEIKGPTQTIVPQYLIDSFLSMANLSGRPHGNDMSVHCAYSMPAVISTLGREYWPLVKDTVRALACHLSYRIRRSVASSLCPLAVILGSEIASEDLSPLFVDFLADLDEVVRIGVLNNLFDFLHLVTPQKRDSFAGKLGILTRMNSIWNWRFLQTFAEQLTRCVHLFSPADVAKWLGCMYAPSLLCEKVAEVRLAAIVLVSEVLKRTNADLTLSAKLLTLLSKKYAHGTKWRMRQTFVLLCTEILKREALSPQDFASAETGMLSDLLELSWDPVVNIRLGVANCIVKHLITNDYFVSNHLDALSEVLRRYEADKERDVRMAVVDAV</sequence>
<reference evidence="3" key="2">
    <citation type="submission" date="2024-08" db="UniProtKB">
        <authorList>
            <consortium name="EnsemblMetazoa"/>
        </authorList>
    </citation>
    <scope>IDENTIFICATION</scope>
</reference>